<feature type="region of interest" description="Disordered" evidence="11">
    <location>
        <begin position="471"/>
        <end position="554"/>
    </location>
</feature>
<feature type="region of interest" description="Disordered" evidence="11">
    <location>
        <begin position="640"/>
        <end position="661"/>
    </location>
</feature>
<dbReference type="GO" id="GO:0035371">
    <property type="term" value="C:microtubule plus-end"/>
    <property type="evidence" value="ECO:0007669"/>
    <property type="project" value="UniProtKB-ARBA"/>
</dbReference>
<dbReference type="OrthoDB" id="340259at2759"/>
<evidence type="ECO:0000313" key="15">
    <source>
        <dbReference type="Proteomes" id="UP000269793"/>
    </source>
</evidence>
<dbReference type="STRING" id="425264.A0A3G2S0X0"/>
<evidence type="ECO:0000256" key="8">
    <source>
        <dbReference type="ARBA" id="ARBA00023306"/>
    </source>
</evidence>
<dbReference type="Gene3D" id="2.130.10.10">
    <property type="entry name" value="YVTN repeat-like/Quinoprotein amine dehydrogenase"/>
    <property type="match status" value="2"/>
</dbReference>
<keyword evidence="15" id="KW-1185">Reference proteome</keyword>
<dbReference type="AlphaFoldDB" id="A0A3G2S0X0"/>
<evidence type="ECO:0000256" key="4">
    <source>
        <dbReference type="ARBA" id="ARBA00022618"/>
    </source>
</evidence>
<name>A0A3G2S0X0_MALR7</name>
<dbReference type="GO" id="GO:0051233">
    <property type="term" value="C:spindle midzone"/>
    <property type="evidence" value="ECO:0007669"/>
    <property type="project" value="UniProtKB-ARBA"/>
</dbReference>
<dbReference type="PROSITE" id="PS50021">
    <property type="entry name" value="CH"/>
    <property type="match status" value="1"/>
</dbReference>
<dbReference type="Pfam" id="PF00400">
    <property type="entry name" value="WD40"/>
    <property type="match status" value="4"/>
</dbReference>
<feature type="domain" description="Calponin-homology (CH)" evidence="12">
    <location>
        <begin position="361"/>
        <end position="462"/>
    </location>
</feature>
<organism evidence="14 15">
    <name type="scientific">Malassezia restricta (strain ATCC 96810 / NBRC 103918 / CBS 7877)</name>
    <name type="common">Seborrheic dermatitis infection agent</name>
    <dbReference type="NCBI Taxonomy" id="425264"/>
    <lineage>
        <taxon>Eukaryota</taxon>
        <taxon>Fungi</taxon>
        <taxon>Dikarya</taxon>
        <taxon>Basidiomycota</taxon>
        <taxon>Ustilaginomycotina</taxon>
        <taxon>Malasseziomycetes</taxon>
        <taxon>Malasseziales</taxon>
        <taxon>Malasseziaceae</taxon>
        <taxon>Malassezia</taxon>
    </lineage>
</organism>
<dbReference type="SUPFAM" id="SSF140612">
    <property type="entry name" value="EB1 dimerisation domain-like"/>
    <property type="match status" value="1"/>
</dbReference>
<dbReference type="GO" id="GO:0072686">
    <property type="term" value="C:mitotic spindle"/>
    <property type="evidence" value="ECO:0007669"/>
    <property type="project" value="UniProtKB-ARBA"/>
</dbReference>
<dbReference type="FunFam" id="1.10.418.10:FF:000028">
    <property type="entry name" value="RP/EB family microtubule-associated protein"/>
    <property type="match status" value="1"/>
</dbReference>
<gene>
    <name evidence="14" type="primary">BIM1</name>
    <name evidence="14" type="ORF">DNF11_0743</name>
</gene>
<dbReference type="InterPro" id="IPR036322">
    <property type="entry name" value="WD40_repeat_dom_sf"/>
</dbReference>
<dbReference type="SUPFAM" id="SSF47576">
    <property type="entry name" value="Calponin-homology domain, CH-domain"/>
    <property type="match status" value="1"/>
</dbReference>
<keyword evidence="5 10" id="KW-0493">Microtubule</keyword>
<dbReference type="PROSITE" id="PS50082">
    <property type="entry name" value="WD_REPEATS_2"/>
    <property type="match status" value="3"/>
</dbReference>
<comment type="similarity">
    <text evidence="2">Belongs to the MAPRE family.</text>
</comment>
<dbReference type="InterPro" id="IPR036133">
    <property type="entry name" value="EB1_C_sf"/>
</dbReference>
<dbReference type="PROSITE" id="PS50294">
    <property type="entry name" value="WD_REPEATS_REGION"/>
    <property type="match status" value="3"/>
</dbReference>
<dbReference type="GO" id="GO:0035372">
    <property type="term" value="P:protein localization to microtubule"/>
    <property type="evidence" value="ECO:0007669"/>
    <property type="project" value="UniProtKB-ARBA"/>
</dbReference>
<dbReference type="VEuPathDB" id="FungiDB:DNF11_0743"/>
<feature type="domain" description="EB1 C-terminal" evidence="13">
    <location>
        <begin position="556"/>
        <end position="644"/>
    </location>
</feature>
<evidence type="ECO:0000313" key="14">
    <source>
        <dbReference type="EMBL" id="AYO41693.1"/>
    </source>
</evidence>
<dbReference type="InterPro" id="IPR015943">
    <property type="entry name" value="WD40/YVTN_repeat-like_dom_sf"/>
</dbReference>
<keyword evidence="9" id="KW-0853">WD repeat</keyword>
<dbReference type="Proteomes" id="UP000269793">
    <property type="component" value="Chromosome I"/>
</dbReference>
<proteinExistence type="inferred from homology"/>
<feature type="repeat" description="WD" evidence="9">
    <location>
        <begin position="239"/>
        <end position="271"/>
    </location>
</feature>
<feature type="repeat" description="WD" evidence="9">
    <location>
        <begin position="92"/>
        <end position="134"/>
    </location>
</feature>
<dbReference type="SUPFAM" id="SSF50978">
    <property type="entry name" value="WD40 repeat-like"/>
    <property type="match status" value="1"/>
</dbReference>
<keyword evidence="3" id="KW-0963">Cytoplasm</keyword>
<feature type="compositionally biased region" description="Low complexity" evidence="11">
    <location>
        <begin position="499"/>
        <end position="519"/>
    </location>
</feature>
<evidence type="ECO:0000256" key="2">
    <source>
        <dbReference type="ARBA" id="ARBA00010729"/>
    </source>
</evidence>
<dbReference type="PROSITE" id="PS51230">
    <property type="entry name" value="EB1_C"/>
    <property type="match status" value="1"/>
</dbReference>
<dbReference type="InterPro" id="IPR001680">
    <property type="entry name" value="WD40_rpt"/>
</dbReference>
<evidence type="ECO:0000256" key="10">
    <source>
        <dbReference type="PROSITE-ProRule" id="PRU00576"/>
    </source>
</evidence>
<accession>A0A3G2S0X0</accession>
<keyword evidence="7" id="KW-0206">Cytoskeleton</keyword>
<evidence type="ECO:0000256" key="7">
    <source>
        <dbReference type="ARBA" id="ARBA00023212"/>
    </source>
</evidence>
<keyword evidence="4" id="KW-0132">Cell division</keyword>
<dbReference type="GO" id="GO:0051301">
    <property type="term" value="P:cell division"/>
    <property type="evidence" value="ECO:0007669"/>
    <property type="project" value="UniProtKB-KW"/>
</dbReference>
<keyword evidence="8" id="KW-0131">Cell cycle</keyword>
<dbReference type="InterPro" id="IPR001715">
    <property type="entry name" value="CH_dom"/>
</dbReference>
<dbReference type="GO" id="GO:0051010">
    <property type="term" value="F:microtubule plus-end binding"/>
    <property type="evidence" value="ECO:0007669"/>
    <property type="project" value="UniProtKB-ARBA"/>
</dbReference>
<dbReference type="Gene3D" id="1.20.5.1430">
    <property type="match status" value="1"/>
</dbReference>
<feature type="compositionally biased region" description="Acidic residues" evidence="11">
    <location>
        <begin position="641"/>
        <end position="661"/>
    </location>
</feature>
<reference evidence="14 15" key="1">
    <citation type="submission" date="2018-10" db="EMBL/GenBank/DDBJ databases">
        <title>Complete genome sequence of Malassezia restricta CBS 7877.</title>
        <authorList>
            <person name="Morand S.C."/>
            <person name="Bertignac M."/>
            <person name="Iltis A."/>
            <person name="Kolder I."/>
            <person name="Pirovano W."/>
            <person name="Jourdain R."/>
            <person name="Clavaud C."/>
        </authorList>
    </citation>
    <scope>NUCLEOTIDE SEQUENCE [LARGE SCALE GENOMIC DNA]</scope>
    <source>
        <strain evidence="14 15">CBS 7877</strain>
    </source>
</reference>
<evidence type="ECO:0000256" key="1">
    <source>
        <dbReference type="ARBA" id="ARBA00004245"/>
    </source>
</evidence>
<evidence type="ECO:0000256" key="6">
    <source>
        <dbReference type="ARBA" id="ARBA00022776"/>
    </source>
</evidence>
<dbReference type="InterPro" id="IPR004953">
    <property type="entry name" value="EB1_C"/>
</dbReference>
<protein>
    <submittedName>
        <fullName evidence="14">Protein BIM1</fullName>
    </submittedName>
</protein>
<evidence type="ECO:0000256" key="3">
    <source>
        <dbReference type="ARBA" id="ARBA00022490"/>
    </source>
</evidence>
<dbReference type="InterPro" id="IPR027328">
    <property type="entry name" value="MAPRE"/>
</dbReference>
<sequence>MSARLAGREAYRGVGQLEDPPTDASFFTRRHINYPPFTSARPPKELRGGHSAGVRALAWNATGDVLMSCGSDQLVRAWHPEKSTEVRSTTEFAGHLGQISAIACHPTNPHLFATGGIDKSVRLWDLRVSTATKVVSTPGSNINLAYHPEGRYLAVGDKSETVSLVNADQGTFLHKIKDGSLNREEINELAWSPDGTMLLLPMGSGTIGFLGAPHTPDAHAEAATGPHGLHPSWHCIMHHQAHPAAIFCIKWDPTKRVVATAAADSTVAIWDASIWDCHHIFSDFKFPARSIDFSCDGEWLAVGGEDSHLSLIPRILPMLALVLLPLARRPLRPPYGSIAYPNRLHVHVNHVTMTRCCRIMSASRTELIAWVNELLALNYTKVEQCGNGAAYAQIIDSIYGNVPMSRINFGARHEYESLTNYKVLQNVFNKNRISKPIPVDRLVRCKMQDNLEFLQWIKRFWDLNYTGEGLYDPEARRAGQPGNPADTPMRRPASGNGGARPRPSSAAPRPSTAGPRPSAVRPRPSTASQPVRSAPVSSAGPRRMSVAPRGVRGPSAAAISNETIQQLSAEIDEMKLSVDSLERERDFYFGKLRDVEVLIQERLGELVQLTDEGEEINDPNGASEVETLKQIQGVLYKTEEGFELPDAAEAEPEPLDDTETF</sequence>
<dbReference type="EMBL" id="CP033148">
    <property type="protein sequence ID" value="AYO41693.1"/>
    <property type="molecule type" value="Genomic_DNA"/>
</dbReference>
<dbReference type="InterPro" id="IPR036872">
    <property type="entry name" value="CH_dom_sf"/>
</dbReference>
<evidence type="ECO:0000259" key="13">
    <source>
        <dbReference type="PROSITE" id="PS51230"/>
    </source>
</evidence>
<dbReference type="PANTHER" id="PTHR10623">
    <property type="entry name" value="MICROTUBULE-ASSOCIATED PROTEIN RP/EB FAMILY MEMBER"/>
    <property type="match status" value="1"/>
</dbReference>
<evidence type="ECO:0000259" key="12">
    <source>
        <dbReference type="PROSITE" id="PS50021"/>
    </source>
</evidence>
<comment type="subcellular location">
    <subcellularLocation>
        <location evidence="1">Cytoplasm</location>
        <location evidence="1">Cytoskeleton</location>
    </subcellularLocation>
</comment>
<dbReference type="Gene3D" id="1.10.418.10">
    <property type="entry name" value="Calponin-like domain"/>
    <property type="match status" value="1"/>
</dbReference>
<evidence type="ECO:0000256" key="9">
    <source>
        <dbReference type="PROSITE-ProRule" id="PRU00221"/>
    </source>
</evidence>
<keyword evidence="6" id="KW-0498">Mitosis</keyword>
<dbReference type="SMART" id="SM00320">
    <property type="entry name" value="WD40"/>
    <property type="match status" value="5"/>
</dbReference>
<dbReference type="Pfam" id="PF03271">
    <property type="entry name" value="EB1"/>
    <property type="match status" value="1"/>
</dbReference>
<evidence type="ECO:0000256" key="11">
    <source>
        <dbReference type="SAM" id="MobiDB-lite"/>
    </source>
</evidence>
<feature type="repeat" description="WD" evidence="9">
    <location>
        <begin position="47"/>
        <end position="88"/>
    </location>
</feature>
<evidence type="ECO:0000256" key="5">
    <source>
        <dbReference type="ARBA" id="ARBA00022701"/>
    </source>
</evidence>
<dbReference type="GO" id="GO:0030473">
    <property type="term" value="P:nuclear migration along microtubule"/>
    <property type="evidence" value="ECO:0007669"/>
    <property type="project" value="UniProtKB-ARBA"/>
</dbReference>